<dbReference type="EMBL" id="GBXM01101645">
    <property type="protein sequence ID" value="JAH06932.1"/>
    <property type="molecule type" value="Transcribed_RNA"/>
</dbReference>
<name>A0A0E9PRM0_ANGAN</name>
<reference evidence="1" key="2">
    <citation type="journal article" date="2015" name="Fish Shellfish Immunol.">
        <title>Early steps in the European eel (Anguilla anguilla)-Vibrio vulnificus interaction in the gills: Role of the RtxA13 toxin.</title>
        <authorList>
            <person name="Callol A."/>
            <person name="Pajuelo D."/>
            <person name="Ebbesson L."/>
            <person name="Teles M."/>
            <person name="MacKenzie S."/>
            <person name="Amaro C."/>
        </authorList>
    </citation>
    <scope>NUCLEOTIDE SEQUENCE</scope>
</reference>
<organism evidence="1">
    <name type="scientific">Anguilla anguilla</name>
    <name type="common">European freshwater eel</name>
    <name type="synonym">Muraena anguilla</name>
    <dbReference type="NCBI Taxonomy" id="7936"/>
    <lineage>
        <taxon>Eukaryota</taxon>
        <taxon>Metazoa</taxon>
        <taxon>Chordata</taxon>
        <taxon>Craniata</taxon>
        <taxon>Vertebrata</taxon>
        <taxon>Euteleostomi</taxon>
        <taxon>Actinopterygii</taxon>
        <taxon>Neopterygii</taxon>
        <taxon>Teleostei</taxon>
        <taxon>Anguilliformes</taxon>
        <taxon>Anguillidae</taxon>
        <taxon>Anguilla</taxon>
    </lineage>
</organism>
<protein>
    <submittedName>
        <fullName evidence="1">Uncharacterized protein</fullName>
    </submittedName>
</protein>
<reference evidence="1" key="1">
    <citation type="submission" date="2014-11" db="EMBL/GenBank/DDBJ databases">
        <authorList>
            <person name="Amaro Gonzalez C."/>
        </authorList>
    </citation>
    <scope>NUCLEOTIDE SEQUENCE</scope>
</reference>
<evidence type="ECO:0000313" key="1">
    <source>
        <dbReference type="EMBL" id="JAH06932.1"/>
    </source>
</evidence>
<sequence>MTYRQCFVCLSNLAFLYIENAFC</sequence>
<accession>A0A0E9PRM0</accession>
<dbReference type="AlphaFoldDB" id="A0A0E9PRM0"/>
<proteinExistence type="predicted"/>